<evidence type="ECO:0000256" key="2">
    <source>
        <dbReference type="SAM" id="MobiDB-lite"/>
    </source>
</evidence>
<proteinExistence type="predicted"/>
<keyword evidence="1" id="KW-0175">Coiled coil</keyword>
<evidence type="ECO:0000313" key="4">
    <source>
        <dbReference type="EMBL" id="CAD6503190.1"/>
    </source>
</evidence>
<name>A0A9W4D8C8_BLUGR</name>
<sequence>MAHIANLIIATDSAESALSSPLFPKTRPIEDDPWQAEEHVWRMFQPLASTAQSTSLPSRTFGDDDSLVSPSMTASLMREEPPRAVDTLSMTLKLKQKEPTLTRRRKISVPELGPMTTVQEMAMDSPTIPGRPPVHERAHERSHSDPTSSCRQQQDEPTEPVTSTADPSHLGKIGNADLCAESAQLSEAPVSSSCTQLPAASPPNAAADVHTTEVPLVMAPDRAQCLPHPLSIPIPVSSQPRSYTPAPSHDDTSPPEVPPKTRKPHESPHLTASPSTTTKSSSFSPISALSSALTATFSSSVTVPEPEGRSSPKPWSFGRTSPKLWSITGRSSPKISRPKPLEQQPNTPVLGLHPNKSEGCFDSGPSLQTSVPSYRRYESDDEAITRSVPHSRSKKQNHGLSASRNPPSRPTPSPIRPPTANSHMSVRGASPCPSPQQQSFLNLPMGHPPHLASQHYTPTELMQLQTQALAQIHRFHVLPSRDVESLSRELRALDERCEYLRNTHRSLRLGRQSLHDRICSYLRSPRVARFSPEALLKQEESLSELDRSIDSWVSKLEQAENRRMRVRQKLLEHVAAAAVMTIPSPAREEMSSKTSLTTSRPTGENTPPRSPRSPHSPPERYLKKHPARAPSPYLNDASPTRHAKLSNDDYAEGDVYELMEFVMDEVVRMGM</sequence>
<gene>
    <name evidence="4" type="ORF">BGTH12_LOCUS4548</name>
</gene>
<feature type="coiled-coil region" evidence="1">
    <location>
        <begin position="542"/>
        <end position="576"/>
    </location>
</feature>
<feature type="domain" description="Up-regulated during septation protein 1" evidence="3">
    <location>
        <begin position="463"/>
        <end position="581"/>
    </location>
</feature>
<feature type="region of interest" description="Disordered" evidence="2">
    <location>
        <begin position="582"/>
        <end position="646"/>
    </location>
</feature>
<dbReference type="InterPro" id="IPR029191">
    <property type="entry name" value="Uds1"/>
</dbReference>
<dbReference type="EMBL" id="CAJHIT010000007">
    <property type="protein sequence ID" value="CAD6503190.1"/>
    <property type="molecule type" value="Genomic_DNA"/>
</dbReference>
<accession>A0A9W4D8C8</accession>
<evidence type="ECO:0000256" key="1">
    <source>
        <dbReference type="SAM" id="Coils"/>
    </source>
</evidence>
<feature type="compositionally biased region" description="Polar residues" evidence="2">
    <location>
        <begin position="592"/>
        <end position="605"/>
    </location>
</feature>
<dbReference type="Pfam" id="PF15456">
    <property type="entry name" value="Uds1"/>
    <property type="match status" value="1"/>
</dbReference>
<organism evidence="4 5">
    <name type="scientific">Blumeria graminis f. sp. triticale</name>
    <dbReference type="NCBI Taxonomy" id="1689686"/>
    <lineage>
        <taxon>Eukaryota</taxon>
        <taxon>Fungi</taxon>
        <taxon>Dikarya</taxon>
        <taxon>Ascomycota</taxon>
        <taxon>Pezizomycotina</taxon>
        <taxon>Leotiomycetes</taxon>
        <taxon>Erysiphales</taxon>
        <taxon>Erysiphaceae</taxon>
        <taxon>Blumeria</taxon>
    </lineage>
</organism>
<protein>
    <submittedName>
        <fullName evidence="4">BgTH12-02858</fullName>
    </submittedName>
</protein>
<dbReference type="AlphaFoldDB" id="A0A9W4D8C8"/>
<evidence type="ECO:0000259" key="3">
    <source>
        <dbReference type="Pfam" id="PF15456"/>
    </source>
</evidence>
<feature type="region of interest" description="Disordered" evidence="2">
    <location>
        <begin position="228"/>
        <end position="453"/>
    </location>
</feature>
<reference evidence="4" key="1">
    <citation type="submission" date="2020-10" db="EMBL/GenBank/DDBJ databases">
        <authorList>
            <person name="Muller C M."/>
        </authorList>
    </citation>
    <scope>NUCLEOTIDE SEQUENCE</scope>
    <source>
        <strain evidence="4">THUN-12</strain>
    </source>
</reference>
<dbReference type="Proteomes" id="UP000683417">
    <property type="component" value="Unassembled WGS sequence"/>
</dbReference>
<feature type="compositionally biased region" description="Basic and acidic residues" evidence="2">
    <location>
        <begin position="133"/>
        <end position="144"/>
    </location>
</feature>
<evidence type="ECO:0000313" key="5">
    <source>
        <dbReference type="Proteomes" id="UP000683417"/>
    </source>
</evidence>
<feature type="compositionally biased region" description="Low complexity" evidence="2">
    <location>
        <begin position="271"/>
        <end position="303"/>
    </location>
</feature>
<comment type="caution">
    <text evidence="4">The sequence shown here is derived from an EMBL/GenBank/DDBJ whole genome shotgun (WGS) entry which is preliminary data.</text>
</comment>
<feature type="region of interest" description="Disordered" evidence="2">
    <location>
        <begin position="123"/>
        <end position="173"/>
    </location>
</feature>
<feature type="compositionally biased region" description="Pro residues" evidence="2">
    <location>
        <begin position="407"/>
        <end position="417"/>
    </location>
</feature>